<dbReference type="AlphaFoldDB" id="A0A326U902"/>
<reference evidence="2 3" key="1">
    <citation type="submission" date="2018-06" db="EMBL/GenBank/DDBJ databases">
        <title>Genomic Encyclopedia of Archaeal and Bacterial Type Strains, Phase II (KMG-II): from individual species to whole genera.</title>
        <authorList>
            <person name="Goeker M."/>
        </authorList>
    </citation>
    <scope>NUCLEOTIDE SEQUENCE [LARGE SCALE GENOMIC DNA]</scope>
    <source>
        <strain evidence="2 3">ATCC BAA-1881</strain>
    </source>
</reference>
<evidence type="ECO:0000256" key="1">
    <source>
        <dbReference type="SAM" id="Phobius"/>
    </source>
</evidence>
<accession>A0A326U902</accession>
<organism evidence="2 3">
    <name type="scientific">Thermosporothrix hazakensis</name>
    <dbReference type="NCBI Taxonomy" id="644383"/>
    <lineage>
        <taxon>Bacteria</taxon>
        <taxon>Bacillati</taxon>
        <taxon>Chloroflexota</taxon>
        <taxon>Ktedonobacteria</taxon>
        <taxon>Ktedonobacterales</taxon>
        <taxon>Thermosporotrichaceae</taxon>
        <taxon>Thermosporothrix</taxon>
    </lineage>
</organism>
<feature type="transmembrane region" description="Helical" evidence="1">
    <location>
        <begin position="161"/>
        <end position="183"/>
    </location>
</feature>
<keyword evidence="1" id="KW-1133">Transmembrane helix</keyword>
<dbReference type="Proteomes" id="UP000248806">
    <property type="component" value="Unassembled WGS sequence"/>
</dbReference>
<feature type="transmembrane region" description="Helical" evidence="1">
    <location>
        <begin position="39"/>
        <end position="57"/>
    </location>
</feature>
<evidence type="ECO:0000313" key="2">
    <source>
        <dbReference type="EMBL" id="PZW31310.1"/>
    </source>
</evidence>
<name>A0A326U902_THEHA</name>
<proteinExistence type="predicted"/>
<gene>
    <name evidence="2" type="ORF">EI42_02407</name>
</gene>
<feature type="transmembrane region" description="Helical" evidence="1">
    <location>
        <begin position="122"/>
        <end position="141"/>
    </location>
</feature>
<keyword evidence="1" id="KW-0812">Transmembrane</keyword>
<protein>
    <submittedName>
        <fullName evidence="2">Uncharacterized protein</fullName>
    </submittedName>
</protein>
<evidence type="ECO:0000313" key="3">
    <source>
        <dbReference type="Proteomes" id="UP000248806"/>
    </source>
</evidence>
<sequence>MLCSFCSCISFSLRIIIGLPLEFESMKRGSGYMREKRKIVISMLWVMSLLLLCWGAYQMWMVLSSQTVEVFGLNGYYAFTRVSYLPFPSLILFAFLLRFLLYGALALLLFGISMLPTRRAYWSIHAAIWLGAGAIWYQISFLNATGVYPTLWPLFTSPMTLWLWIGIAFGCSLLFALLFHFLTRSLSLQSDKRNRDRKRESA</sequence>
<dbReference type="EMBL" id="QKUF01000006">
    <property type="protein sequence ID" value="PZW31310.1"/>
    <property type="molecule type" value="Genomic_DNA"/>
</dbReference>
<keyword evidence="3" id="KW-1185">Reference proteome</keyword>
<keyword evidence="1" id="KW-0472">Membrane</keyword>
<comment type="caution">
    <text evidence="2">The sequence shown here is derived from an EMBL/GenBank/DDBJ whole genome shotgun (WGS) entry which is preliminary data.</text>
</comment>
<feature type="transmembrane region" description="Helical" evidence="1">
    <location>
        <begin position="90"/>
        <end position="110"/>
    </location>
</feature>